<dbReference type="InterPro" id="IPR036925">
    <property type="entry name" value="TIF_IF2_dom3_sf"/>
</dbReference>
<feature type="domain" description="Tr-type G" evidence="11">
    <location>
        <begin position="125"/>
        <end position="293"/>
    </location>
</feature>
<evidence type="ECO:0000256" key="8">
    <source>
        <dbReference type="HAMAP-Rule" id="MF_00100"/>
    </source>
</evidence>
<dbReference type="InterPro" id="IPR000178">
    <property type="entry name" value="TF_IF2_bacterial-like"/>
</dbReference>
<feature type="region of interest" description="Disordered" evidence="10">
    <location>
        <begin position="92"/>
        <end position="115"/>
    </location>
</feature>
<dbReference type="Gene3D" id="3.40.50.10050">
    <property type="entry name" value="Translation initiation factor IF- 2, domain 3"/>
    <property type="match status" value="1"/>
</dbReference>
<dbReference type="InterPro" id="IPR044145">
    <property type="entry name" value="IF2_II"/>
</dbReference>
<dbReference type="RefSeq" id="WP_341833561.1">
    <property type="nucleotide sequence ID" value="NZ_CP128397.1"/>
</dbReference>
<sequence>MTLNKKTNNENSSKTTPKLSKKTDFQNDFASKNYVFNPQDKVFQIAQVFGITSAVLIKKLLQLGLKADVNQTLEKDIVELLAKEYNIKVIEPQKEQTPPQLQPQKPPLTKSKLQAKPNQKLNLQKTPPIVTIMGHVDHGKTTLLDAIRKTRVVDQEFGGITQHIGAYQVEYQGNKITFIDTPGHEAFDKMRARGAKITDICILVVAVDDCVKPQTLEALKHAQKAQIPIIVALNKVDKPNNKTQQIMQELSSYDLLPEEWGGTTPYIAISALKREGLEKILEIILLFSEIQNLQTNPDQKAQGTVIEASLDKSLGPVATFIVSDGNLKVGDIVVAGTSYGKIRSMEDENKKTPTKALPSQPVRVSGLKEVPQAGDIFYAVSNEKQARQIVSEKKTKTKETLAKPPSPLNLEDILQDLETEKPQELNIILKADTQGSLEALQGMIDKIKVSDLKVQLLRAAVGTITEKDIAFAKSSDSLLIGFNIKPAFSTLKSAQRQEVKITIHNVIYRIIEDIEQKLKSMIKPTFEEVVTGKVEVRKIFNISKVGNIAGCYVTQGIVNNSDFAKVMRNDEVLFKGKITSLKHLKDNIKSAKQGHECGILLDGFNDFEINDIIETSKLSKVEE</sequence>
<dbReference type="Gene3D" id="3.40.50.300">
    <property type="entry name" value="P-loop containing nucleotide triphosphate hydrolases"/>
    <property type="match status" value="1"/>
</dbReference>
<comment type="similarity">
    <text evidence="1 8 9">Belongs to the TRAFAC class translation factor GTPase superfamily. Classic translation factor GTPase family. IF-2 subfamily.</text>
</comment>
<dbReference type="HAMAP" id="MF_00100_B">
    <property type="entry name" value="IF_2_B"/>
    <property type="match status" value="1"/>
</dbReference>
<keyword evidence="4 8" id="KW-0547">Nucleotide-binding</keyword>
<dbReference type="Pfam" id="PF04760">
    <property type="entry name" value="IF2_N"/>
    <property type="match status" value="1"/>
</dbReference>
<accession>A0ABZ2YHJ1</accession>
<feature type="binding site" evidence="8">
    <location>
        <begin position="180"/>
        <end position="184"/>
    </location>
    <ligand>
        <name>GTP</name>
        <dbReference type="ChEBI" id="CHEBI:37565"/>
    </ligand>
</feature>
<evidence type="ECO:0000256" key="3">
    <source>
        <dbReference type="ARBA" id="ARBA00022540"/>
    </source>
</evidence>
<dbReference type="InterPro" id="IPR005225">
    <property type="entry name" value="Small_GTP-bd"/>
</dbReference>
<dbReference type="Proteomes" id="UP001470586">
    <property type="component" value="Chromosome"/>
</dbReference>
<feature type="binding site" evidence="8">
    <location>
        <begin position="134"/>
        <end position="141"/>
    </location>
    <ligand>
        <name>GTP</name>
        <dbReference type="ChEBI" id="CHEBI:37565"/>
    </ligand>
</feature>
<dbReference type="PROSITE" id="PS51722">
    <property type="entry name" value="G_TR_2"/>
    <property type="match status" value="1"/>
</dbReference>
<feature type="region of interest" description="G-domain" evidence="8">
    <location>
        <begin position="128"/>
        <end position="276"/>
    </location>
</feature>
<dbReference type="InterPro" id="IPR053905">
    <property type="entry name" value="EF-G-like_DII"/>
</dbReference>
<dbReference type="NCBIfam" id="TIGR00231">
    <property type="entry name" value="small_GTP"/>
    <property type="match status" value="1"/>
</dbReference>
<keyword evidence="13" id="KW-1185">Reference proteome</keyword>
<evidence type="ECO:0000313" key="12">
    <source>
        <dbReference type="EMBL" id="WZN38722.1"/>
    </source>
</evidence>
<feature type="compositionally biased region" description="Low complexity" evidence="10">
    <location>
        <begin position="1"/>
        <end position="18"/>
    </location>
</feature>
<dbReference type="Pfam" id="PF00009">
    <property type="entry name" value="GTP_EFTU"/>
    <property type="match status" value="1"/>
</dbReference>
<feature type="region of interest" description="Disordered" evidence="10">
    <location>
        <begin position="1"/>
        <end position="21"/>
    </location>
</feature>
<protein>
    <recommendedName>
        <fullName evidence="2 8">Translation initiation factor IF-2</fullName>
    </recommendedName>
</protein>
<evidence type="ECO:0000313" key="13">
    <source>
        <dbReference type="Proteomes" id="UP001470586"/>
    </source>
</evidence>
<name>A0ABZ2YHJ1_9MOLU</name>
<dbReference type="NCBIfam" id="TIGR00487">
    <property type="entry name" value="IF-2"/>
    <property type="match status" value="1"/>
</dbReference>
<keyword evidence="3 8" id="KW-0396">Initiation factor</keyword>
<dbReference type="SUPFAM" id="SSF52156">
    <property type="entry name" value="Initiation factor IF2/eIF5b, domain 3"/>
    <property type="match status" value="1"/>
</dbReference>
<evidence type="ECO:0000256" key="6">
    <source>
        <dbReference type="ARBA" id="ARBA00023134"/>
    </source>
</evidence>
<comment type="function">
    <text evidence="7 8 9">One of the essential components for the initiation of protein synthesis. Protects formylmethionyl-tRNA from spontaneous hydrolysis and promotes its binding to the 30S ribosomal subunits. Also involved in the hydrolysis of GTP during the formation of the 70S ribosomal complex.</text>
</comment>
<keyword evidence="8" id="KW-0963">Cytoplasm</keyword>
<dbReference type="InterPro" id="IPR006847">
    <property type="entry name" value="IF2_N"/>
</dbReference>
<dbReference type="SUPFAM" id="SSF50447">
    <property type="entry name" value="Translation proteins"/>
    <property type="match status" value="2"/>
</dbReference>
<organism evidence="12 13">
    <name type="scientific">Candidatus Phytoplasma asteris</name>
    <dbReference type="NCBI Taxonomy" id="85620"/>
    <lineage>
        <taxon>Bacteria</taxon>
        <taxon>Bacillati</taxon>
        <taxon>Mycoplasmatota</taxon>
        <taxon>Mollicutes</taxon>
        <taxon>Acholeplasmatales</taxon>
        <taxon>Acholeplasmataceae</taxon>
        <taxon>Candidatus Phytoplasma</taxon>
        <taxon>16SrI (Aster yellows group)</taxon>
    </lineage>
</organism>
<dbReference type="PANTHER" id="PTHR43381">
    <property type="entry name" value="TRANSLATION INITIATION FACTOR IF-2-RELATED"/>
    <property type="match status" value="1"/>
</dbReference>
<keyword evidence="6 8" id="KW-0342">GTP-binding</keyword>
<dbReference type="InterPro" id="IPR015760">
    <property type="entry name" value="TIF_IF2"/>
</dbReference>
<evidence type="ECO:0000256" key="10">
    <source>
        <dbReference type="SAM" id="MobiDB-lite"/>
    </source>
</evidence>
<evidence type="ECO:0000256" key="2">
    <source>
        <dbReference type="ARBA" id="ARBA00020675"/>
    </source>
</evidence>
<evidence type="ECO:0000256" key="1">
    <source>
        <dbReference type="ARBA" id="ARBA00007733"/>
    </source>
</evidence>
<evidence type="ECO:0000256" key="9">
    <source>
        <dbReference type="RuleBase" id="RU000644"/>
    </source>
</evidence>
<dbReference type="PANTHER" id="PTHR43381:SF5">
    <property type="entry name" value="TR-TYPE G DOMAIN-CONTAINING PROTEIN"/>
    <property type="match status" value="1"/>
</dbReference>
<dbReference type="CDD" id="cd01887">
    <property type="entry name" value="IF2_eIF5B"/>
    <property type="match status" value="1"/>
</dbReference>
<comment type="subcellular location">
    <subcellularLocation>
        <location evidence="8">Cytoplasm</location>
    </subcellularLocation>
</comment>
<dbReference type="InterPro" id="IPR027417">
    <property type="entry name" value="P-loop_NTPase"/>
</dbReference>
<dbReference type="CDD" id="cd03702">
    <property type="entry name" value="IF2_mtIF2_II"/>
    <property type="match status" value="1"/>
</dbReference>
<proteinExistence type="inferred from homology"/>
<evidence type="ECO:0000256" key="5">
    <source>
        <dbReference type="ARBA" id="ARBA00022917"/>
    </source>
</evidence>
<reference evidence="12" key="1">
    <citation type="submission" date="2023-06" db="EMBL/GenBank/DDBJ databases">
        <title>Complete Genome of Candidatus Phytoplasma asteris M33.</title>
        <authorList>
            <person name="Toth R."/>
            <person name="Ilic A.-M."/>
            <person name="Huettel B."/>
            <person name="Duduk B."/>
            <person name="Kube M."/>
        </authorList>
    </citation>
    <scope>NUCLEOTIDE SEQUENCE [LARGE SCALE GENOMIC DNA]</scope>
    <source>
        <strain evidence="12">M33</strain>
    </source>
</reference>
<dbReference type="SUPFAM" id="SSF52540">
    <property type="entry name" value="P-loop containing nucleoside triphosphate hydrolases"/>
    <property type="match status" value="1"/>
</dbReference>
<dbReference type="Gene3D" id="2.40.30.10">
    <property type="entry name" value="Translation factors"/>
    <property type="match status" value="2"/>
</dbReference>
<dbReference type="InterPro" id="IPR023115">
    <property type="entry name" value="TIF_IF2_dom3"/>
</dbReference>
<dbReference type="CDD" id="cd03692">
    <property type="entry name" value="mtIF2_IVc"/>
    <property type="match status" value="1"/>
</dbReference>
<evidence type="ECO:0000256" key="7">
    <source>
        <dbReference type="ARBA" id="ARBA00025162"/>
    </source>
</evidence>
<keyword evidence="5 8" id="KW-0648">Protein biosynthesis</keyword>
<evidence type="ECO:0000256" key="4">
    <source>
        <dbReference type="ARBA" id="ARBA00022741"/>
    </source>
</evidence>
<dbReference type="EMBL" id="CP128397">
    <property type="protein sequence ID" value="WZN38722.1"/>
    <property type="molecule type" value="Genomic_DNA"/>
</dbReference>
<dbReference type="InterPro" id="IPR000795">
    <property type="entry name" value="T_Tr_GTP-bd_dom"/>
</dbReference>
<dbReference type="GO" id="GO:0003743">
    <property type="term" value="F:translation initiation factor activity"/>
    <property type="evidence" value="ECO:0007669"/>
    <property type="project" value="UniProtKB-KW"/>
</dbReference>
<dbReference type="InterPro" id="IPR009000">
    <property type="entry name" value="Transl_B-barrel_sf"/>
</dbReference>
<gene>
    <name evidence="8" type="primary">infB</name>
    <name evidence="12" type="ORF">M33023_05880</name>
</gene>
<dbReference type="Pfam" id="PF11987">
    <property type="entry name" value="IF-2"/>
    <property type="match status" value="1"/>
</dbReference>
<dbReference type="Pfam" id="PF22042">
    <property type="entry name" value="EF-G_D2"/>
    <property type="match status" value="1"/>
</dbReference>
<evidence type="ECO:0000259" key="11">
    <source>
        <dbReference type="PROSITE" id="PS51722"/>
    </source>
</evidence>
<feature type="binding site" evidence="8">
    <location>
        <begin position="234"/>
        <end position="237"/>
    </location>
    <ligand>
        <name>GTP</name>
        <dbReference type="ChEBI" id="CHEBI:37565"/>
    </ligand>
</feature>